<evidence type="ECO:0000313" key="3">
    <source>
        <dbReference type="Proteomes" id="UP000011083"/>
    </source>
</evidence>
<evidence type="ECO:0000256" key="1">
    <source>
        <dbReference type="SAM" id="MobiDB-lite"/>
    </source>
</evidence>
<organism evidence="2 3">
    <name type="scientific">Acanthamoeba castellanii (strain ATCC 30010 / Neff)</name>
    <dbReference type="NCBI Taxonomy" id="1257118"/>
    <lineage>
        <taxon>Eukaryota</taxon>
        <taxon>Amoebozoa</taxon>
        <taxon>Discosea</taxon>
        <taxon>Longamoebia</taxon>
        <taxon>Centramoebida</taxon>
        <taxon>Acanthamoebidae</taxon>
        <taxon>Acanthamoeba</taxon>
    </lineage>
</organism>
<feature type="region of interest" description="Disordered" evidence="1">
    <location>
        <begin position="249"/>
        <end position="285"/>
    </location>
</feature>
<reference evidence="2 3" key="1">
    <citation type="journal article" date="2013" name="Genome Biol.">
        <title>Genome of Acanthamoeba castellanii highlights extensive lateral gene transfer and early evolution of tyrosine kinase signaling.</title>
        <authorList>
            <person name="Clarke M."/>
            <person name="Lohan A.J."/>
            <person name="Liu B."/>
            <person name="Lagkouvardos I."/>
            <person name="Roy S."/>
            <person name="Zafar N."/>
            <person name="Bertelli C."/>
            <person name="Schilde C."/>
            <person name="Kianianmomeni A."/>
            <person name="Burglin T.R."/>
            <person name="Frech C."/>
            <person name="Turcotte B."/>
            <person name="Kopec K.O."/>
            <person name="Synnott J.M."/>
            <person name="Choo C."/>
            <person name="Paponov I."/>
            <person name="Finkler A."/>
            <person name="Soon Heng Tan C."/>
            <person name="Hutchins A.P."/>
            <person name="Weinmeier T."/>
            <person name="Rattei T."/>
            <person name="Chu J.S."/>
            <person name="Gimenez G."/>
            <person name="Irimia M."/>
            <person name="Rigden D.J."/>
            <person name="Fitzpatrick D.A."/>
            <person name="Lorenzo-Morales J."/>
            <person name="Bateman A."/>
            <person name="Chiu C.H."/>
            <person name="Tang P."/>
            <person name="Hegemann P."/>
            <person name="Fromm H."/>
            <person name="Raoult D."/>
            <person name="Greub G."/>
            <person name="Miranda-Saavedra D."/>
            <person name="Chen N."/>
            <person name="Nash P."/>
            <person name="Ginger M.L."/>
            <person name="Horn M."/>
            <person name="Schaap P."/>
            <person name="Caler L."/>
            <person name="Loftus B."/>
        </authorList>
    </citation>
    <scope>NUCLEOTIDE SEQUENCE [LARGE SCALE GENOMIC DNA]</scope>
    <source>
        <strain evidence="2 3">Neff</strain>
    </source>
</reference>
<gene>
    <name evidence="2" type="ORF">ACA1_113450</name>
</gene>
<dbReference type="Proteomes" id="UP000011083">
    <property type="component" value="Unassembled WGS sequence"/>
</dbReference>
<evidence type="ECO:0000313" key="2">
    <source>
        <dbReference type="EMBL" id="ELR20000.1"/>
    </source>
</evidence>
<keyword evidence="3" id="KW-1185">Reference proteome</keyword>
<dbReference type="AlphaFoldDB" id="L8H491"/>
<protein>
    <submittedName>
        <fullName evidence="2">Uncharacterized protein</fullName>
    </submittedName>
</protein>
<accession>L8H491</accession>
<name>L8H491_ACACF</name>
<dbReference type="KEGG" id="acan:ACA1_113450"/>
<dbReference type="GeneID" id="14920839"/>
<dbReference type="VEuPathDB" id="AmoebaDB:ACA1_113450"/>
<sequence>MKKIAAPRPLKRSGVVPTARMRGEMAYFRDDESTSGRNERYEDLYNDVTNGGEEEAVRDVLAASYRFASKLDDESIEMEGSCEIQRIFLSGFHTPGPRGANDEDDDGDRDSRLYFLSETHATQSPSFQFFIPAPTRSYAHEGTYDEDDVYAISSDFPLLGHSPYQPNNTSDDESSYFEAYHYPRAANPMPLNTPFHASLANDGPSTLYESQHLVVGTRGHFYTLPSGGTRPHKASDAHLQQQYHNWEGAAEENDPHNVGEMNRTTRNRSYSEPIPFVPAATPTRG</sequence>
<dbReference type="EMBL" id="KB007926">
    <property type="protein sequence ID" value="ELR20000.1"/>
    <property type="molecule type" value="Genomic_DNA"/>
</dbReference>
<proteinExistence type="predicted"/>
<dbReference type="RefSeq" id="XP_004342109.1">
    <property type="nucleotide sequence ID" value="XM_004342060.1"/>
</dbReference>